<evidence type="ECO:0000313" key="7">
    <source>
        <dbReference type="EMBL" id="MBK0382539.1"/>
    </source>
</evidence>
<feature type="transmembrane region" description="Helical" evidence="6">
    <location>
        <begin position="248"/>
        <end position="268"/>
    </location>
</feature>
<keyword evidence="8" id="KW-1185">Reference proteome</keyword>
<keyword evidence="4 6" id="KW-1133">Transmembrane helix</keyword>
<evidence type="ECO:0000256" key="6">
    <source>
        <dbReference type="SAM" id="Phobius"/>
    </source>
</evidence>
<feature type="transmembrane region" description="Helical" evidence="6">
    <location>
        <begin position="34"/>
        <end position="56"/>
    </location>
</feature>
<dbReference type="PANTHER" id="PTHR30213:SF1">
    <property type="entry name" value="INNER MEMBRANE PROTEIN YHJD"/>
    <property type="match status" value="1"/>
</dbReference>
<dbReference type="EMBL" id="JAEHFY010000007">
    <property type="protein sequence ID" value="MBK0382539.1"/>
    <property type="molecule type" value="Genomic_DNA"/>
</dbReference>
<evidence type="ECO:0000256" key="2">
    <source>
        <dbReference type="ARBA" id="ARBA00022475"/>
    </source>
</evidence>
<sequence length="298" mass="33822">MIKKDLLSKSWKILKAAFKNLEQNDPLRIASSTAFFGTFAIPAILVVILQMFGVFLNRKQFGRNIIQKLTQIIGENSAIEIKHILINLLKIGENWFFTAIMLLFLIFVSTTLFVVIRNSINQLWCIRINKDLGFAFNLKQRLKSLAIISSGGLLLIIAFIIEGIRLFLQKQFSGEITFLNNLINEAIFFVVTAAWLCIAYRFIGNGKPKWKSVTISAAFTGALLTFGKLIMRYFLLNSNINQIYGTSGAILLVMLFIFYSSFIFYYGACLVNAICQESKNPILPSENAHKFKTEKIEE</sequence>
<feature type="transmembrane region" description="Helical" evidence="6">
    <location>
        <begin position="215"/>
        <end position="236"/>
    </location>
</feature>
<dbReference type="Pfam" id="PF03631">
    <property type="entry name" value="Virul_fac_BrkB"/>
    <property type="match status" value="1"/>
</dbReference>
<evidence type="ECO:0000313" key="8">
    <source>
        <dbReference type="Proteomes" id="UP000660024"/>
    </source>
</evidence>
<feature type="transmembrane region" description="Helical" evidence="6">
    <location>
        <begin position="182"/>
        <end position="203"/>
    </location>
</feature>
<feature type="transmembrane region" description="Helical" evidence="6">
    <location>
        <begin position="142"/>
        <end position="161"/>
    </location>
</feature>
<evidence type="ECO:0000256" key="3">
    <source>
        <dbReference type="ARBA" id="ARBA00022692"/>
    </source>
</evidence>
<organism evidence="7 8">
    <name type="scientific">Pedobacter segetis</name>
    <dbReference type="NCBI Taxonomy" id="2793069"/>
    <lineage>
        <taxon>Bacteria</taxon>
        <taxon>Pseudomonadati</taxon>
        <taxon>Bacteroidota</taxon>
        <taxon>Sphingobacteriia</taxon>
        <taxon>Sphingobacteriales</taxon>
        <taxon>Sphingobacteriaceae</taxon>
        <taxon>Pedobacter</taxon>
    </lineage>
</organism>
<evidence type="ECO:0000256" key="1">
    <source>
        <dbReference type="ARBA" id="ARBA00004651"/>
    </source>
</evidence>
<accession>A0ABS1BK00</accession>
<comment type="subcellular location">
    <subcellularLocation>
        <location evidence="1">Cell membrane</location>
        <topology evidence="1">Multi-pass membrane protein</topology>
    </subcellularLocation>
</comment>
<feature type="transmembrane region" description="Helical" evidence="6">
    <location>
        <begin position="95"/>
        <end position="116"/>
    </location>
</feature>
<dbReference type="Proteomes" id="UP000660024">
    <property type="component" value="Unassembled WGS sequence"/>
</dbReference>
<evidence type="ECO:0000256" key="5">
    <source>
        <dbReference type="ARBA" id="ARBA00023136"/>
    </source>
</evidence>
<dbReference type="RefSeq" id="WP_200585321.1">
    <property type="nucleotide sequence ID" value="NZ_JAEHFY010000007.1"/>
</dbReference>
<proteinExistence type="predicted"/>
<protein>
    <submittedName>
        <fullName evidence="7">YihY/virulence factor BrkB family protein</fullName>
    </submittedName>
</protein>
<name>A0ABS1BK00_9SPHI</name>
<evidence type="ECO:0000256" key="4">
    <source>
        <dbReference type="ARBA" id="ARBA00022989"/>
    </source>
</evidence>
<keyword evidence="3 6" id="KW-0812">Transmembrane</keyword>
<gene>
    <name evidence="7" type="ORF">I5M32_06145</name>
</gene>
<reference evidence="7 8" key="1">
    <citation type="submission" date="2020-12" db="EMBL/GenBank/DDBJ databases">
        <title>Bacterial novel species Pedobacter sp. SD-b isolated from soil.</title>
        <authorList>
            <person name="Jung H.-Y."/>
        </authorList>
    </citation>
    <scope>NUCLEOTIDE SEQUENCE [LARGE SCALE GENOMIC DNA]</scope>
    <source>
        <strain evidence="7 8">SD-b</strain>
    </source>
</reference>
<dbReference type="InterPro" id="IPR017039">
    <property type="entry name" value="Virul_fac_BrkB"/>
</dbReference>
<keyword evidence="2" id="KW-1003">Cell membrane</keyword>
<comment type="caution">
    <text evidence="7">The sequence shown here is derived from an EMBL/GenBank/DDBJ whole genome shotgun (WGS) entry which is preliminary data.</text>
</comment>
<keyword evidence="5 6" id="KW-0472">Membrane</keyword>
<dbReference type="PIRSF" id="PIRSF035875">
    <property type="entry name" value="RNase_BN"/>
    <property type="match status" value="1"/>
</dbReference>
<dbReference type="PANTHER" id="PTHR30213">
    <property type="entry name" value="INNER MEMBRANE PROTEIN YHJD"/>
    <property type="match status" value="1"/>
</dbReference>